<gene>
    <name evidence="1" type="ORF">NCTC10801_01744</name>
</gene>
<reference evidence="1 2" key="1">
    <citation type="submission" date="2018-06" db="EMBL/GenBank/DDBJ databases">
        <authorList>
            <consortium name="Pathogen Informatics"/>
            <person name="Doyle S."/>
        </authorList>
    </citation>
    <scope>NUCLEOTIDE SEQUENCE [LARGE SCALE GENOMIC DNA]</scope>
    <source>
        <strain evidence="1 2">NCTC10801</strain>
    </source>
</reference>
<keyword evidence="2" id="KW-1185">Reference proteome</keyword>
<name>A0A380TX77_9PAST</name>
<dbReference type="AlphaFoldDB" id="A0A380TX77"/>
<organism evidence="1 2">
    <name type="scientific">[Actinobacillus] rossii</name>
    <dbReference type="NCBI Taxonomy" id="123820"/>
    <lineage>
        <taxon>Bacteria</taxon>
        <taxon>Pseudomonadati</taxon>
        <taxon>Pseudomonadota</taxon>
        <taxon>Gammaproteobacteria</taxon>
        <taxon>Pasteurellales</taxon>
        <taxon>Pasteurellaceae</taxon>
    </lineage>
</organism>
<proteinExistence type="predicted"/>
<protein>
    <recommendedName>
        <fullName evidence="3">DUF4411 family protein</fullName>
    </recommendedName>
</protein>
<evidence type="ECO:0000313" key="1">
    <source>
        <dbReference type="EMBL" id="SUT92632.1"/>
    </source>
</evidence>
<dbReference type="InterPro" id="IPR016541">
    <property type="entry name" value="UCP008505"/>
</dbReference>
<evidence type="ECO:0008006" key="3">
    <source>
        <dbReference type="Google" id="ProtNLM"/>
    </source>
</evidence>
<evidence type="ECO:0000313" key="2">
    <source>
        <dbReference type="Proteomes" id="UP000254649"/>
    </source>
</evidence>
<accession>A0A380TX77</accession>
<dbReference type="EMBL" id="UFRQ01000003">
    <property type="protein sequence ID" value="SUT92632.1"/>
    <property type="molecule type" value="Genomic_DNA"/>
</dbReference>
<sequence>MKRYLIDANIFITAKNTFYQFGFAQCFWDLLIELHKKGIVYSINAVKHELLIQSDELKDWIKKLPDDFFEDHFLSLDSYAKLMVYGQIWLIRRK</sequence>
<dbReference type="Proteomes" id="UP000254649">
    <property type="component" value="Unassembled WGS sequence"/>
</dbReference>
<dbReference type="Pfam" id="PF14367">
    <property type="entry name" value="DUF4411"/>
    <property type="match status" value="1"/>
</dbReference>